<dbReference type="InterPro" id="IPR023214">
    <property type="entry name" value="HAD_sf"/>
</dbReference>
<evidence type="ECO:0000256" key="4">
    <source>
        <dbReference type="ARBA" id="ARBA00022475"/>
    </source>
</evidence>
<dbReference type="GO" id="GO:0016887">
    <property type="term" value="F:ATP hydrolysis activity"/>
    <property type="evidence" value="ECO:0007669"/>
    <property type="project" value="InterPro"/>
</dbReference>
<comment type="catalytic activity">
    <reaction evidence="14">
        <text>Cu(+)(in) + ATP + H2O = Cu(+)(out) + ADP + phosphate + H(+)</text>
        <dbReference type="Rhea" id="RHEA:25792"/>
        <dbReference type="ChEBI" id="CHEBI:15377"/>
        <dbReference type="ChEBI" id="CHEBI:15378"/>
        <dbReference type="ChEBI" id="CHEBI:30616"/>
        <dbReference type="ChEBI" id="CHEBI:43474"/>
        <dbReference type="ChEBI" id="CHEBI:49552"/>
        <dbReference type="ChEBI" id="CHEBI:456216"/>
        <dbReference type="EC" id="7.2.2.8"/>
    </reaction>
</comment>
<dbReference type="InterPro" id="IPR027256">
    <property type="entry name" value="P-typ_ATPase_IB"/>
</dbReference>
<proteinExistence type="inferred from homology"/>
<feature type="transmembrane region" description="Helical" evidence="15">
    <location>
        <begin position="68"/>
        <end position="87"/>
    </location>
</feature>
<dbReference type="PRINTS" id="PR00119">
    <property type="entry name" value="CATATPASE"/>
</dbReference>
<evidence type="ECO:0000256" key="14">
    <source>
        <dbReference type="ARBA" id="ARBA00049289"/>
    </source>
</evidence>
<feature type="transmembrane region" description="Helical" evidence="15">
    <location>
        <begin position="93"/>
        <end position="110"/>
    </location>
</feature>
<evidence type="ECO:0000256" key="10">
    <source>
        <dbReference type="ARBA" id="ARBA00022967"/>
    </source>
</evidence>
<dbReference type="AlphaFoldDB" id="A0A7H9EHP4"/>
<dbReference type="GO" id="GO:0140581">
    <property type="term" value="F:P-type monovalent copper transporter activity"/>
    <property type="evidence" value="ECO:0007669"/>
    <property type="project" value="UniProtKB-EC"/>
</dbReference>
<evidence type="ECO:0000256" key="8">
    <source>
        <dbReference type="ARBA" id="ARBA00022796"/>
    </source>
</evidence>
<dbReference type="GO" id="GO:0005886">
    <property type="term" value="C:plasma membrane"/>
    <property type="evidence" value="ECO:0007669"/>
    <property type="project" value="UniProtKB-SubCell"/>
</dbReference>
<dbReference type="InterPro" id="IPR018303">
    <property type="entry name" value="ATPase_P-typ_P_site"/>
</dbReference>
<feature type="transmembrane region" description="Helical" evidence="15">
    <location>
        <begin position="614"/>
        <end position="633"/>
    </location>
</feature>
<organism evidence="17 18">
    <name type="scientific">Ligilactobacillus saerimneri</name>
    <dbReference type="NCBI Taxonomy" id="228229"/>
    <lineage>
        <taxon>Bacteria</taxon>
        <taxon>Bacillati</taxon>
        <taxon>Bacillota</taxon>
        <taxon>Bacilli</taxon>
        <taxon>Lactobacillales</taxon>
        <taxon>Lactobacillaceae</taxon>
        <taxon>Ligilactobacillus</taxon>
    </lineage>
</organism>
<evidence type="ECO:0000256" key="3">
    <source>
        <dbReference type="ARBA" id="ARBA00012517"/>
    </source>
</evidence>
<keyword evidence="10" id="KW-1278">Translocase</keyword>
<evidence type="ECO:0000256" key="6">
    <source>
        <dbReference type="ARBA" id="ARBA00022723"/>
    </source>
</evidence>
<protein>
    <recommendedName>
        <fullName evidence="3">P-type Cu(+) transporter</fullName>
        <ecNumber evidence="3">7.2.2.8</ecNumber>
    </recommendedName>
</protein>
<dbReference type="InterPro" id="IPR001757">
    <property type="entry name" value="P_typ_ATPase"/>
</dbReference>
<dbReference type="EC" id="7.2.2.8" evidence="3"/>
<evidence type="ECO:0000256" key="7">
    <source>
        <dbReference type="ARBA" id="ARBA00022741"/>
    </source>
</evidence>
<dbReference type="Pfam" id="PF00122">
    <property type="entry name" value="E1-E2_ATPase"/>
    <property type="match status" value="1"/>
</dbReference>
<dbReference type="KEGG" id="lsw:GTO87_00360"/>
<dbReference type="Proteomes" id="UP000510886">
    <property type="component" value="Chromosome"/>
</dbReference>
<dbReference type="PROSITE" id="PS00154">
    <property type="entry name" value="ATPASE_E1_E2"/>
    <property type="match status" value="1"/>
</dbReference>
<dbReference type="PANTHER" id="PTHR43520">
    <property type="entry name" value="ATP7, ISOFORM B"/>
    <property type="match status" value="1"/>
</dbReference>
<keyword evidence="7 15" id="KW-0547">Nucleotide-binding</keyword>
<dbReference type="InterPro" id="IPR059000">
    <property type="entry name" value="ATPase_P-type_domA"/>
</dbReference>
<evidence type="ECO:0000256" key="2">
    <source>
        <dbReference type="ARBA" id="ARBA00006024"/>
    </source>
</evidence>
<keyword evidence="6 15" id="KW-0479">Metal-binding</keyword>
<dbReference type="PRINTS" id="PR00120">
    <property type="entry name" value="HATPASE"/>
</dbReference>
<dbReference type="SUPFAM" id="SSF81665">
    <property type="entry name" value="Calcium ATPase, transmembrane domain M"/>
    <property type="match status" value="1"/>
</dbReference>
<dbReference type="InterPro" id="IPR008250">
    <property type="entry name" value="ATPase_P-typ_transduc_dom_A_sf"/>
</dbReference>
<keyword evidence="8" id="KW-0813">Transport</keyword>
<keyword evidence="8" id="KW-0187">Copper transport</keyword>
<feature type="transmembrane region" description="Helical" evidence="15">
    <location>
        <begin position="247"/>
        <end position="266"/>
    </location>
</feature>
<reference evidence="17 18" key="1">
    <citation type="submission" date="2020-01" db="EMBL/GenBank/DDBJ databases">
        <title>Complete and circular genome sequences of six lactobacillus isolates from horses.</title>
        <authorList>
            <person name="Hassan H.M."/>
        </authorList>
    </citation>
    <scope>NUCLEOTIDE SEQUENCE [LARGE SCALE GENOMIC DNA]</scope>
    <source>
        <strain evidence="17 18">1A</strain>
    </source>
</reference>
<feature type="transmembrane region" description="Helical" evidence="15">
    <location>
        <begin position="585"/>
        <end position="608"/>
    </location>
</feature>
<accession>A0A7H9EHP4</accession>
<feature type="domain" description="P-type ATPase A" evidence="16">
    <location>
        <begin position="131"/>
        <end position="230"/>
    </location>
</feature>
<dbReference type="Gene3D" id="3.40.1110.10">
    <property type="entry name" value="Calcium-transporting ATPase, cytoplasmic domain N"/>
    <property type="match status" value="1"/>
</dbReference>
<evidence type="ECO:0000259" key="16">
    <source>
        <dbReference type="Pfam" id="PF00122"/>
    </source>
</evidence>
<dbReference type="NCBIfam" id="TIGR01511">
    <property type="entry name" value="ATPase-IB1_Cu"/>
    <property type="match status" value="1"/>
</dbReference>
<evidence type="ECO:0000256" key="15">
    <source>
        <dbReference type="RuleBase" id="RU362081"/>
    </source>
</evidence>
<evidence type="ECO:0000313" key="18">
    <source>
        <dbReference type="Proteomes" id="UP000510886"/>
    </source>
</evidence>
<dbReference type="PROSITE" id="PS01229">
    <property type="entry name" value="COF_2"/>
    <property type="match status" value="1"/>
</dbReference>
<dbReference type="SFLD" id="SFLDG00002">
    <property type="entry name" value="C1.7:_P-type_atpase_like"/>
    <property type="match status" value="1"/>
</dbReference>
<dbReference type="InterPro" id="IPR023298">
    <property type="entry name" value="ATPase_P-typ_TM_dom_sf"/>
</dbReference>
<dbReference type="Gene3D" id="3.40.50.1000">
    <property type="entry name" value="HAD superfamily/HAD-like"/>
    <property type="match status" value="1"/>
</dbReference>
<dbReference type="SUPFAM" id="SSF81653">
    <property type="entry name" value="Calcium ATPase, transduction domain A"/>
    <property type="match status" value="1"/>
</dbReference>
<dbReference type="CDD" id="cd02094">
    <property type="entry name" value="P-type_ATPase_Cu-like"/>
    <property type="match status" value="1"/>
</dbReference>
<feature type="transmembrane region" description="Helical" evidence="15">
    <location>
        <begin position="38"/>
        <end position="56"/>
    </location>
</feature>
<dbReference type="GO" id="GO:0005507">
    <property type="term" value="F:copper ion binding"/>
    <property type="evidence" value="ECO:0007669"/>
    <property type="project" value="TreeGrafter"/>
</dbReference>
<dbReference type="PANTHER" id="PTHR43520:SF8">
    <property type="entry name" value="P-TYPE CU(+) TRANSPORTER"/>
    <property type="match status" value="1"/>
</dbReference>
<keyword evidence="4 15" id="KW-1003">Cell membrane</keyword>
<keyword evidence="8" id="KW-0406">Ion transport</keyword>
<evidence type="ECO:0000256" key="11">
    <source>
        <dbReference type="ARBA" id="ARBA00022989"/>
    </source>
</evidence>
<dbReference type="NCBIfam" id="TIGR01494">
    <property type="entry name" value="ATPase_P-type"/>
    <property type="match status" value="1"/>
</dbReference>
<evidence type="ECO:0000256" key="13">
    <source>
        <dbReference type="ARBA" id="ARBA00023136"/>
    </source>
</evidence>
<feature type="transmembrane region" description="Helical" evidence="15">
    <location>
        <begin position="12"/>
        <end position="32"/>
    </location>
</feature>
<keyword evidence="9 15" id="KW-0067">ATP-binding</keyword>
<dbReference type="GO" id="GO:0043682">
    <property type="term" value="F:P-type divalent copper transporter activity"/>
    <property type="evidence" value="ECO:0007669"/>
    <property type="project" value="TreeGrafter"/>
</dbReference>
<dbReference type="EMBL" id="CP047418">
    <property type="protein sequence ID" value="QLL77218.1"/>
    <property type="molecule type" value="Genomic_DNA"/>
</dbReference>
<evidence type="ECO:0000256" key="1">
    <source>
        <dbReference type="ARBA" id="ARBA00004651"/>
    </source>
</evidence>
<dbReference type="GO" id="GO:0005524">
    <property type="term" value="F:ATP binding"/>
    <property type="evidence" value="ECO:0007669"/>
    <property type="project" value="UniProtKB-UniRule"/>
</dbReference>
<dbReference type="Pfam" id="PF00702">
    <property type="entry name" value="Hydrolase"/>
    <property type="match status" value="1"/>
</dbReference>
<evidence type="ECO:0000256" key="5">
    <source>
        <dbReference type="ARBA" id="ARBA00022692"/>
    </source>
</evidence>
<comment type="subcellular location">
    <subcellularLocation>
        <location evidence="1">Cell membrane</location>
        <topology evidence="1">Multi-pass membrane protein</topology>
    </subcellularLocation>
</comment>
<sequence length="642" mass="68039">MKQLSSTMRFGIAVVFTLPLAGEMLLMPWHIMLPGSRLIALVTTTVVMLVAAWPYWESAWAAFKQHNANMNTLVALGTGIAYFYSVFAFFVGLPVYFESAAFIAVFVLLGDMMEEKMHQRASASLQKLLSLQVKDAVVLRDDKEVLLPLDQVKTGNLVQVKPGAKIPTDGVITAGTTTVNEAMVTGESMPITKQVGDSVIGTTINGNGSITVRVTKTGDETVLAQIVAMVKKAQTSHAPIQKLTDKIASIFVPAVLIAAIIVFVIWDVVLGVTVIQALLYAIAVIVIACPCALGLATPTALMVGTNRAAKLGVLLKNGEVLQKMTTVTTVVFDKTGTITTGQPVVTDIIGDDPQRVLQVAASLEKDSEHPLASAIMERAQADHVAVQAVADFMAHSGQGVMARLNGKSALIGNAKLTKNLAMKSSFQDQLRKLQAQAKTVAIVGYAGQVIGLIAIQDTPQPQAQAAIATLKKQGMQTVMLTGDSHRVAQAIAQQVGIDEVLAEVSPNEKANQIAALRHQGVVAFVGDGINDAPALTMADVGIAMGSGTDIAIESGDVVLVHNDLYGVVKALAISRKTFSRIKLNLFWALIYNLIGIPIAAGLFARWGMTLSPELAGLAMAFSSVSVVTSSLLLNKTKIKLTE</sequence>
<evidence type="ECO:0000256" key="12">
    <source>
        <dbReference type="ARBA" id="ARBA00023008"/>
    </source>
</evidence>
<evidence type="ECO:0000256" key="9">
    <source>
        <dbReference type="ARBA" id="ARBA00022840"/>
    </source>
</evidence>
<dbReference type="GO" id="GO:0055070">
    <property type="term" value="P:copper ion homeostasis"/>
    <property type="evidence" value="ECO:0007669"/>
    <property type="project" value="TreeGrafter"/>
</dbReference>
<keyword evidence="13 15" id="KW-0472">Membrane</keyword>
<dbReference type="SFLD" id="SFLDS00003">
    <property type="entry name" value="Haloacid_Dehalogenase"/>
    <property type="match status" value="1"/>
</dbReference>
<dbReference type="SUPFAM" id="SSF56784">
    <property type="entry name" value="HAD-like"/>
    <property type="match status" value="1"/>
</dbReference>
<keyword evidence="11 15" id="KW-1133">Transmembrane helix</keyword>
<keyword evidence="5 15" id="KW-0812">Transmembrane</keyword>
<dbReference type="InterPro" id="IPR036412">
    <property type="entry name" value="HAD-like_sf"/>
</dbReference>
<dbReference type="NCBIfam" id="TIGR01525">
    <property type="entry name" value="ATPase-IB_hvy"/>
    <property type="match status" value="1"/>
</dbReference>
<evidence type="ECO:0000313" key="17">
    <source>
        <dbReference type="EMBL" id="QLL77218.1"/>
    </source>
</evidence>
<dbReference type="SFLD" id="SFLDF00027">
    <property type="entry name" value="p-type_atpase"/>
    <property type="match status" value="1"/>
</dbReference>
<gene>
    <name evidence="17" type="ORF">GTO87_00360</name>
</gene>
<feature type="transmembrane region" description="Helical" evidence="15">
    <location>
        <begin position="278"/>
        <end position="301"/>
    </location>
</feature>
<dbReference type="Gene3D" id="2.70.150.10">
    <property type="entry name" value="Calcium-transporting ATPase, cytoplasmic transduction domain A"/>
    <property type="match status" value="1"/>
</dbReference>
<comment type="similarity">
    <text evidence="2 15">Belongs to the cation transport ATPase (P-type) (TC 3.A.3) family. Type IB subfamily.</text>
</comment>
<name>A0A7H9EHP4_9LACO</name>
<dbReference type="InterPro" id="IPR044492">
    <property type="entry name" value="P_typ_ATPase_HD_dom"/>
</dbReference>
<dbReference type="InterPro" id="IPR023299">
    <property type="entry name" value="ATPase_P-typ_cyto_dom_N"/>
</dbReference>
<keyword evidence="12" id="KW-0186">Copper</keyword>
<dbReference type="FunFam" id="2.70.150.10:FF:000020">
    <property type="entry name" value="Copper-exporting P-type ATPase A"/>
    <property type="match status" value="1"/>
</dbReference>